<organism evidence="2 3">
    <name type="scientific">Glossina austeni</name>
    <name type="common">Savannah tsetse fly</name>
    <dbReference type="NCBI Taxonomy" id="7395"/>
    <lineage>
        <taxon>Eukaryota</taxon>
        <taxon>Metazoa</taxon>
        <taxon>Ecdysozoa</taxon>
        <taxon>Arthropoda</taxon>
        <taxon>Hexapoda</taxon>
        <taxon>Insecta</taxon>
        <taxon>Pterygota</taxon>
        <taxon>Neoptera</taxon>
        <taxon>Endopterygota</taxon>
        <taxon>Diptera</taxon>
        <taxon>Brachycera</taxon>
        <taxon>Muscomorpha</taxon>
        <taxon>Hippoboscoidea</taxon>
        <taxon>Glossinidae</taxon>
        <taxon>Glossina</taxon>
    </lineage>
</organism>
<sequence length="192" mass="21546">MADKDMSRDHFIFRIFTRFALKSLATRLMAACRSRLRGLIMPDGPSLSMKKKRMPLMVTSFSKVNLGPFGSTIQRNSNAYGVGLWPQIPLNMAGNRDEPPMSDVKPNNEAPLASSAASPPDDPPGVRFRSSFMLHPIRGNISFYYRIIFKWKQKKSANFSGLDEGAALALVAFFGGLSCSETFFRRLKFRLE</sequence>
<feature type="compositionally biased region" description="Low complexity" evidence="1">
    <location>
        <begin position="110"/>
        <end position="119"/>
    </location>
</feature>
<dbReference type="VEuPathDB" id="VectorBase:GAUT007187"/>
<dbReference type="Proteomes" id="UP000078200">
    <property type="component" value="Unassembled WGS sequence"/>
</dbReference>
<evidence type="ECO:0000313" key="3">
    <source>
        <dbReference type="Proteomes" id="UP000078200"/>
    </source>
</evidence>
<protein>
    <submittedName>
        <fullName evidence="2">Uncharacterized protein</fullName>
    </submittedName>
</protein>
<accession>A0A1A9UJV4</accession>
<proteinExistence type="predicted"/>
<feature type="region of interest" description="Disordered" evidence="1">
    <location>
        <begin position="95"/>
        <end position="123"/>
    </location>
</feature>
<dbReference type="AlphaFoldDB" id="A0A1A9UJV4"/>
<name>A0A1A9UJV4_GLOAU</name>
<dbReference type="EnsemblMetazoa" id="GAUT007187-RA">
    <property type="protein sequence ID" value="GAUT007187-PA"/>
    <property type="gene ID" value="GAUT007187"/>
</dbReference>
<keyword evidence="3" id="KW-1185">Reference proteome</keyword>
<reference evidence="2" key="1">
    <citation type="submission" date="2020-05" db="UniProtKB">
        <authorList>
            <consortium name="EnsemblMetazoa"/>
        </authorList>
    </citation>
    <scope>IDENTIFICATION</scope>
    <source>
        <strain evidence="2">TTRI</strain>
    </source>
</reference>
<evidence type="ECO:0000313" key="2">
    <source>
        <dbReference type="EnsemblMetazoa" id="GAUT007187-PA"/>
    </source>
</evidence>
<evidence type="ECO:0000256" key="1">
    <source>
        <dbReference type="SAM" id="MobiDB-lite"/>
    </source>
</evidence>